<dbReference type="Pfam" id="PF03810">
    <property type="entry name" value="IBN_N"/>
    <property type="match status" value="1"/>
</dbReference>
<evidence type="ECO:0000259" key="12">
    <source>
        <dbReference type="PROSITE" id="PS50166"/>
    </source>
</evidence>
<dbReference type="Pfam" id="PF25574">
    <property type="entry name" value="TPR_IMB1"/>
    <property type="match status" value="1"/>
</dbReference>
<dbReference type="FunFam" id="1.25.10.10:FF:000206">
    <property type="entry name" value="Transportin-1"/>
    <property type="match status" value="1"/>
</dbReference>
<dbReference type="Proteomes" id="UP000886595">
    <property type="component" value="Unassembled WGS sequence"/>
</dbReference>
<comment type="similarity">
    <text evidence="8">Belongs to the importin beta family. Importin beta-2 subfamily.</text>
</comment>
<dbReference type="SUPFAM" id="SSF48371">
    <property type="entry name" value="ARM repeat"/>
    <property type="match status" value="1"/>
</dbReference>
<proteinExistence type="inferred from homology"/>
<comment type="subcellular location">
    <subcellularLocation>
        <location evidence="1">Cytoplasm</location>
    </subcellularLocation>
    <subcellularLocation>
        <location evidence="2">Nucleus</location>
        <location evidence="2">Nucleoplasm</location>
    </subcellularLocation>
</comment>
<name>A0A8X7UZ32_BRACI</name>
<protein>
    <recommendedName>
        <fullName evidence="9">Transportin-1</fullName>
    </recommendedName>
    <alternativeName>
        <fullName evidence="10">Importin beta-2</fullName>
    </alternativeName>
    <alternativeName>
        <fullName evidence="11">Karyopherin beta-2</fullName>
    </alternativeName>
</protein>
<feature type="domain" description="Importin N-terminal" evidence="12">
    <location>
        <begin position="38"/>
        <end position="106"/>
    </location>
</feature>
<dbReference type="InterPro" id="IPR016024">
    <property type="entry name" value="ARM-type_fold"/>
</dbReference>
<evidence type="ECO:0000256" key="7">
    <source>
        <dbReference type="ARBA" id="ARBA00023242"/>
    </source>
</evidence>
<evidence type="ECO:0000256" key="2">
    <source>
        <dbReference type="ARBA" id="ARBA00004642"/>
    </source>
</evidence>
<dbReference type="OrthoDB" id="951172at2759"/>
<evidence type="ECO:0000313" key="14">
    <source>
        <dbReference type="Proteomes" id="UP000886595"/>
    </source>
</evidence>
<dbReference type="InterPro" id="IPR058584">
    <property type="entry name" value="IMB1_TNPO1-like_TPR"/>
</dbReference>
<evidence type="ECO:0000256" key="11">
    <source>
        <dbReference type="ARBA" id="ARBA00080641"/>
    </source>
</evidence>
<keyword evidence="3" id="KW-0813">Transport</keyword>
<gene>
    <name evidence="13" type="ORF">Bca52824_040435</name>
</gene>
<evidence type="ECO:0000256" key="3">
    <source>
        <dbReference type="ARBA" id="ARBA00022448"/>
    </source>
</evidence>
<dbReference type="EMBL" id="JAAMPC010000009">
    <property type="protein sequence ID" value="KAG2293766.1"/>
    <property type="molecule type" value="Genomic_DNA"/>
</dbReference>
<dbReference type="InterPro" id="IPR001494">
    <property type="entry name" value="Importin-beta_N"/>
</dbReference>
<evidence type="ECO:0000256" key="5">
    <source>
        <dbReference type="ARBA" id="ARBA00022737"/>
    </source>
</evidence>
<dbReference type="SMART" id="SM00913">
    <property type="entry name" value="IBN_N"/>
    <property type="match status" value="1"/>
</dbReference>
<dbReference type="PROSITE" id="PS50166">
    <property type="entry name" value="IMPORTIN_B_NT"/>
    <property type="match status" value="1"/>
</dbReference>
<keyword evidence="14" id="KW-1185">Reference proteome</keyword>
<accession>A0A8X7UZ32</accession>
<dbReference type="GO" id="GO:0006606">
    <property type="term" value="P:protein import into nucleus"/>
    <property type="evidence" value="ECO:0007669"/>
    <property type="project" value="InterPro"/>
</dbReference>
<comment type="caution">
    <text evidence="13">The sequence shown here is derived from an EMBL/GenBank/DDBJ whole genome shotgun (WGS) entry which is preliminary data.</text>
</comment>
<evidence type="ECO:0000256" key="6">
    <source>
        <dbReference type="ARBA" id="ARBA00022927"/>
    </source>
</evidence>
<dbReference type="AlphaFoldDB" id="A0A8X7UZ32"/>
<keyword evidence="7" id="KW-0539">Nucleus</keyword>
<dbReference type="InterPro" id="IPR011989">
    <property type="entry name" value="ARM-like"/>
</dbReference>
<organism evidence="13 14">
    <name type="scientific">Brassica carinata</name>
    <name type="common">Ethiopian mustard</name>
    <name type="synonym">Abyssinian cabbage</name>
    <dbReference type="NCBI Taxonomy" id="52824"/>
    <lineage>
        <taxon>Eukaryota</taxon>
        <taxon>Viridiplantae</taxon>
        <taxon>Streptophyta</taxon>
        <taxon>Embryophyta</taxon>
        <taxon>Tracheophyta</taxon>
        <taxon>Spermatophyta</taxon>
        <taxon>Magnoliopsida</taxon>
        <taxon>eudicotyledons</taxon>
        <taxon>Gunneridae</taxon>
        <taxon>Pentapetalae</taxon>
        <taxon>rosids</taxon>
        <taxon>malvids</taxon>
        <taxon>Brassicales</taxon>
        <taxon>Brassicaceae</taxon>
        <taxon>Brassiceae</taxon>
        <taxon>Brassica</taxon>
    </lineage>
</organism>
<keyword evidence="6" id="KW-0653">Protein transport</keyword>
<evidence type="ECO:0000256" key="8">
    <source>
        <dbReference type="ARBA" id="ARBA00038423"/>
    </source>
</evidence>
<keyword evidence="4" id="KW-0963">Cytoplasm</keyword>
<dbReference type="PANTHER" id="PTHR10527">
    <property type="entry name" value="IMPORTIN BETA"/>
    <property type="match status" value="1"/>
</dbReference>
<dbReference type="InterPro" id="IPR040122">
    <property type="entry name" value="Importin_beta"/>
</dbReference>
<evidence type="ECO:0000256" key="4">
    <source>
        <dbReference type="ARBA" id="ARBA00022490"/>
    </source>
</evidence>
<sequence length="884" mass="98739">MAATAVVWQPREDGLSEICALLEQQISPSSAAVDKSQIWKQLQHFSQIPDFNNYLVFILVRAQGKSVEIRQAAGLLLKNNLKGGYSSMAQENRKYIKSELLPCLGAVDRHIRTKVGTIISEIVNIDGVSGRLELLPALVTWMVRWMHCQRYICEDIPHVLDSEVPGLAESPINIFLPRLFQFFQSPHASLRKLALGCVNQYVIIMPAALYNSMDKYLQGLFVLANDPVAEVRKLVCAAFVQLTEVLPSSIEPHLRNVMEYMLQVNKDPDEEVALEACEFWSAYCDAQLPPDNLKELLPRLIPVLLSNMAYADDDESLFDAEEDESQPDRDQDLKPRFHTSRLHGSEDFDDDDDDSFNVWNLRKCSAAAIDVLSNVFGDEILPALMPFIQAKISTSGDETWKEREAAVLTLGAIAEGCFNGLYPHLSEIVAFLLPLLDDKFPLIRSISCWTLSRFGKYLIQETGNPKGYEQFEKVLMGLLRRLLDSNKRVQEAACSAFATVEEDAAEELVPHLGVILQHLMCAFGKYQRRNLRIVYDAIGTLADSVREELNKPAYLEILMPPLVAKWQQLSNSDKDLFPLLECFTSISQALGVGFAPFAQPVFQRCMDIIQLQQLAKVDPASAGAQYDREFIVCSLDLLSGLAEGLGSGIESLISQSDLRDVLLKCCMDEAPDVRQSAFALMGDLARVFPAYLQPRLLEFLEIACQQLSANLIRENLSVANNACWAIGELAVKVGQEVSSIVTNVVSSLGLILQHEEGVNKSLVENSAITLGRLAWIRPDLVAPHMEHFMKPWCLALSMVRDDNEKEEAFRGLCAVVKVNPSGGVSSLVFICKAIASWHEIRSEDVKNEVSQVLNGYKHMLGNSWGECWSALEPPVKERLSRYQV</sequence>
<dbReference type="GO" id="GO:0031267">
    <property type="term" value="F:small GTPase binding"/>
    <property type="evidence" value="ECO:0007669"/>
    <property type="project" value="InterPro"/>
</dbReference>
<dbReference type="Gene3D" id="1.25.10.10">
    <property type="entry name" value="Leucine-rich Repeat Variant"/>
    <property type="match status" value="1"/>
</dbReference>
<keyword evidence="5" id="KW-0677">Repeat</keyword>
<evidence type="ECO:0000313" key="13">
    <source>
        <dbReference type="EMBL" id="KAG2293766.1"/>
    </source>
</evidence>
<evidence type="ECO:0000256" key="10">
    <source>
        <dbReference type="ARBA" id="ARBA00076938"/>
    </source>
</evidence>
<reference evidence="13 14" key="1">
    <citation type="submission" date="2020-02" db="EMBL/GenBank/DDBJ databases">
        <authorList>
            <person name="Ma Q."/>
            <person name="Huang Y."/>
            <person name="Song X."/>
            <person name="Pei D."/>
        </authorList>
    </citation>
    <scope>NUCLEOTIDE SEQUENCE [LARGE SCALE GENOMIC DNA]</scope>
    <source>
        <strain evidence="13">Sxm20200214</strain>
        <tissue evidence="13">Leaf</tissue>
    </source>
</reference>
<dbReference type="GO" id="GO:0005737">
    <property type="term" value="C:cytoplasm"/>
    <property type="evidence" value="ECO:0007669"/>
    <property type="project" value="UniProtKB-SubCell"/>
</dbReference>
<dbReference type="Pfam" id="PF13513">
    <property type="entry name" value="HEAT_EZ"/>
    <property type="match status" value="1"/>
</dbReference>
<dbReference type="GO" id="GO:0005654">
    <property type="term" value="C:nucleoplasm"/>
    <property type="evidence" value="ECO:0007669"/>
    <property type="project" value="UniProtKB-SubCell"/>
</dbReference>
<evidence type="ECO:0000256" key="1">
    <source>
        <dbReference type="ARBA" id="ARBA00004496"/>
    </source>
</evidence>
<evidence type="ECO:0000256" key="9">
    <source>
        <dbReference type="ARBA" id="ARBA00067327"/>
    </source>
</evidence>